<reference evidence="1" key="1">
    <citation type="submission" date="2021-02" db="EMBL/GenBank/DDBJ databases">
        <authorList>
            <consortium name="DOE Joint Genome Institute"/>
            <person name="Ahrendt S."/>
            <person name="Looney B.P."/>
            <person name="Miyauchi S."/>
            <person name="Morin E."/>
            <person name="Drula E."/>
            <person name="Courty P.E."/>
            <person name="Chicoki N."/>
            <person name="Fauchery L."/>
            <person name="Kohler A."/>
            <person name="Kuo A."/>
            <person name="Labutti K."/>
            <person name="Pangilinan J."/>
            <person name="Lipzen A."/>
            <person name="Riley R."/>
            <person name="Andreopoulos W."/>
            <person name="He G."/>
            <person name="Johnson J."/>
            <person name="Barry K.W."/>
            <person name="Grigoriev I.V."/>
            <person name="Nagy L."/>
            <person name="Hibbett D."/>
            <person name="Henrissat B."/>
            <person name="Matheny P.B."/>
            <person name="Labbe J."/>
            <person name="Martin F."/>
        </authorList>
    </citation>
    <scope>NUCLEOTIDE SEQUENCE</scope>
    <source>
        <strain evidence="1">FP105234-sp</strain>
    </source>
</reference>
<gene>
    <name evidence="1" type="ORF">FA95DRAFT_1578462</name>
</gene>
<dbReference type="EMBL" id="MU276628">
    <property type="protein sequence ID" value="KAI0037999.1"/>
    <property type="molecule type" value="Genomic_DNA"/>
</dbReference>
<keyword evidence="2" id="KW-1185">Reference proteome</keyword>
<reference evidence="1" key="2">
    <citation type="journal article" date="2022" name="New Phytol.">
        <title>Evolutionary transition to the ectomycorrhizal habit in the genomes of a hyperdiverse lineage of mushroom-forming fungi.</title>
        <authorList>
            <person name="Looney B."/>
            <person name="Miyauchi S."/>
            <person name="Morin E."/>
            <person name="Drula E."/>
            <person name="Courty P.E."/>
            <person name="Kohler A."/>
            <person name="Kuo A."/>
            <person name="LaButti K."/>
            <person name="Pangilinan J."/>
            <person name="Lipzen A."/>
            <person name="Riley R."/>
            <person name="Andreopoulos W."/>
            <person name="He G."/>
            <person name="Johnson J."/>
            <person name="Nolan M."/>
            <person name="Tritt A."/>
            <person name="Barry K.W."/>
            <person name="Grigoriev I.V."/>
            <person name="Nagy L.G."/>
            <person name="Hibbett D."/>
            <person name="Henrissat B."/>
            <person name="Matheny P.B."/>
            <person name="Labbe J."/>
            <person name="Martin F.M."/>
        </authorList>
    </citation>
    <scope>NUCLEOTIDE SEQUENCE</scope>
    <source>
        <strain evidence="1">FP105234-sp</strain>
    </source>
</reference>
<proteinExistence type="predicted"/>
<organism evidence="1 2">
    <name type="scientific">Auriscalpium vulgare</name>
    <dbReference type="NCBI Taxonomy" id="40419"/>
    <lineage>
        <taxon>Eukaryota</taxon>
        <taxon>Fungi</taxon>
        <taxon>Dikarya</taxon>
        <taxon>Basidiomycota</taxon>
        <taxon>Agaricomycotina</taxon>
        <taxon>Agaricomycetes</taxon>
        <taxon>Russulales</taxon>
        <taxon>Auriscalpiaceae</taxon>
        <taxon>Auriscalpium</taxon>
    </lineage>
</organism>
<evidence type="ECO:0000313" key="1">
    <source>
        <dbReference type="EMBL" id="KAI0037999.1"/>
    </source>
</evidence>
<name>A0ACB8R1M1_9AGAM</name>
<protein>
    <submittedName>
        <fullName evidence="1">Uncharacterized protein</fullName>
    </submittedName>
</protein>
<accession>A0ACB8R1M1</accession>
<comment type="caution">
    <text evidence="1">The sequence shown here is derived from an EMBL/GenBank/DDBJ whole genome shotgun (WGS) entry which is preliminary data.</text>
</comment>
<sequence>MTAGPRAKGGRVAFRVLSEKEYAALTPGEKGSYTKWKKRIEAEQQSSTGADQPSSIGTTDRQRRANAKSSGRKRAPSATEIHTALKKKTKSTKSAAPSTQGELQVDEAVDEEESTESNGPATHPPPSDEDSDVEAVERRRVAARGKRPEEAVDIDDDDDYLPVAVEIEEEDDGGASGEDFDGERIPKKMTANQLVQYRSALPNWREAGADAASNVHIVDIDAVVESFGDDADDLRLVAQARERAQTLAATIAPSEPLSAEDRTSGSTISSAGRGRPQPRRVAPTTPSTASGHAAGHRLALASSSQSTMAFTANVSSSGPASAANYTIPIPTTIPNPATASIPATSTAHIVATTPPFVAGSFTAHAATSTTHASPAFGTASSVAIVASNAQGPAAATSIAANQPAATPHAATLSATPSTVPVAGALPAHATSAATPHATTPIATPSTAPAVGALPAHATTYAVASNATAATAATAATVATAAATAPPGPGTWPVDIAAVPATRGHMLLKAQNERVRNVLRRALKTHLPRKMCFDNMYPQPAERHAFLREVVISAAVAAQDNDIVARLRTDNEYVSAMLKIPEARMSNFRGKLKDAADAVVRSAYRIDHFPPARHVHIVKWLVAEQDRLYIFPGDPVASTYNDTRPFCNDGIINVLRSSFFGPRAIATFKEQDYNEGHEEPQLPDAMVAAAAAAVEAALRAYLMGREPVHIDFSGNQFIRAYLDHVSTLRQLRFDHRMAYDAVMEELYRVAAGVGNQAGPVAGNLAGGTANPNINVLQVAEAFGIVNEVVNP</sequence>
<evidence type="ECO:0000313" key="2">
    <source>
        <dbReference type="Proteomes" id="UP000814033"/>
    </source>
</evidence>
<dbReference type="Proteomes" id="UP000814033">
    <property type="component" value="Unassembled WGS sequence"/>
</dbReference>